<dbReference type="EMBL" id="JBBPBN010000003">
    <property type="protein sequence ID" value="KAK9043592.1"/>
    <property type="molecule type" value="Genomic_DNA"/>
</dbReference>
<dbReference type="PANTHER" id="PTHR47723">
    <property type="entry name" value="OS05G0353850 PROTEIN"/>
    <property type="match status" value="1"/>
</dbReference>
<reference evidence="1 2" key="1">
    <citation type="journal article" date="2024" name="G3 (Bethesda)">
        <title>Genome assembly of Hibiscus sabdariffa L. provides insights into metabolisms of medicinal natural products.</title>
        <authorList>
            <person name="Kim T."/>
        </authorList>
    </citation>
    <scope>NUCLEOTIDE SEQUENCE [LARGE SCALE GENOMIC DNA]</scope>
    <source>
        <strain evidence="1">TK-2024</strain>
        <tissue evidence="1">Old leaves</tissue>
    </source>
</reference>
<evidence type="ECO:0000313" key="1">
    <source>
        <dbReference type="EMBL" id="KAK9043592.1"/>
    </source>
</evidence>
<accession>A0ABR2U1S3</accession>
<dbReference type="InterPro" id="IPR053151">
    <property type="entry name" value="RNase_H-like"/>
</dbReference>
<name>A0ABR2U1S3_9ROSI</name>
<keyword evidence="2" id="KW-1185">Reference proteome</keyword>
<organism evidence="1 2">
    <name type="scientific">Hibiscus sabdariffa</name>
    <name type="common">roselle</name>
    <dbReference type="NCBI Taxonomy" id="183260"/>
    <lineage>
        <taxon>Eukaryota</taxon>
        <taxon>Viridiplantae</taxon>
        <taxon>Streptophyta</taxon>
        <taxon>Embryophyta</taxon>
        <taxon>Tracheophyta</taxon>
        <taxon>Spermatophyta</taxon>
        <taxon>Magnoliopsida</taxon>
        <taxon>eudicotyledons</taxon>
        <taxon>Gunneridae</taxon>
        <taxon>Pentapetalae</taxon>
        <taxon>rosids</taxon>
        <taxon>malvids</taxon>
        <taxon>Malvales</taxon>
        <taxon>Malvaceae</taxon>
        <taxon>Malvoideae</taxon>
        <taxon>Hibiscus</taxon>
    </lineage>
</organism>
<protein>
    <recommendedName>
        <fullName evidence="3">RNase H type-1 domain-containing protein</fullName>
    </recommendedName>
</protein>
<dbReference type="InterPro" id="IPR044730">
    <property type="entry name" value="RNase_H-like_dom_plant"/>
</dbReference>
<dbReference type="Proteomes" id="UP001396334">
    <property type="component" value="Unassembled WGS sequence"/>
</dbReference>
<proteinExistence type="predicted"/>
<dbReference type="PANTHER" id="PTHR47723:SF19">
    <property type="entry name" value="POLYNUCLEOTIDYL TRANSFERASE, RIBONUCLEASE H-LIKE SUPERFAMILY PROTEIN"/>
    <property type="match status" value="1"/>
</dbReference>
<evidence type="ECO:0000313" key="2">
    <source>
        <dbReference type="Proteomes" id="UP001396334"/>
    </source>
</evidence>
<comment type="caution">
    <text evidence="1">The sequence shown here is derived from an EMBL/GenBank/DDBJ whole genome shotgun (WGS) entry which is preliminary data.</text>
</comment>
<gene>
    <name evidence="1" type="ORF">V6N11_071928</name>
</gene>
<evidence type="ECO:0008006" key="3">
    <source>
        <dbReference type="Google" id="ProtNLM"/>
    </source>
</evidence>
<sequence length="189" mass="21811">MKKRYISLVFRIDLVHDPSEPDPVREDVRLNVNWSFGHGVDIAFWLDSWIGDMGPLVQYVSHDIVDSLPNTSVTNMTYVNGDWNWVSLQALVIVHRRTRSNTLPTVGVCRWSPTEMDWVKFNMVGSRRDGDGFASCWGVVRNHNGDWLGGFAKFIGIFAWDLWCRRIVLEIDCLEALKLLHMDLHSIDH</sequence>
<dbReference type="CDD" id="cd06222">
    <property type="entry name" value="RNase_H_like"/>
    <property type="match status" value="1"/>
</dbReference>